<proteinExistence type="predicted"/>
<name>A0A0P7X7C9_9HYPH</name>
<accession>A0A0P7X7C9</accession>
<dbReference type="RefSeq" id="WP_131817821.1">
    <property type="nucleotide sequence ID" value="NZ_FMBM01000002.1"/>
</dbReference>
<dbReference type="Proteomes" id="UP000050497">
    <property type="component" value="Unassembled WGS sequence"/>
</dbReference>
<sequence length="184" mass="21395">MKITNQTLPGLMAGKETFVEIYKQFADAKLREARLTPKLSRPRLIEVRGAWRNDLTRVQEHEPNLSQGLDHFKQAAHLVFWLRRMSPLVEAHDDYDNIADAQGYPLTDSEKSFRKILLPYANEFLAFDFGLQIVRFYENGKQTSTQKINATEIPADYYKTVCHFLKFKTVSPHAINLIYRSLFV</sequence>
<dbReference type="OrthoDB" id="8446858at2"/>
<comment type="caution">
    <text evidence="1">The sequence shown here is derived from an EMBL/GenBank/DDBJ whole genome shotgun (WGS) entry which is preliminary data.</text>
</comment>
<dbReference type="EMBL" id="LJSX01000011">
    <property type="protein sequence ID" value="KPQ11005.1"/>
    <property type="molecule type" value="Genomic_DNA"/>
</dbReference>
<gene>
    <name evidence="1" type="ORF">HLUCCO17_08825</name>
</gene>
<reference evidence="1 2" key="1">
    <citation type="submission" date="2015-09" db="EMBL/GenBank/DDBJ databases">
        <title>Identification and resolution of microdiversity through metagenomic sequencing of parallel consortia.</title>
        <authorList>
            <person name="Nelson W.C."/>
            <person name="Romine M.F."/>
            <person name="Lindemann S.R."/>
        </authorList>
    </citation>
    <scope>NUCLEOTIDE SEQUENCE [LARGE SCALE GENOMIC DNA]</scope>
    <source>
        <strain evidence="1">HL-109</strain>
    </source>
</reference>
<evidence type="ECO:0000313" key="1">
    <source>
        <dbReference type="EMBL" id="KPQ11005.1"/>
    </source>
</evidence>
<evidence type="ECO:0000313" key="2">
    <source>
        <dbReference type="Proteomes" id="UP000050497"/>
    </source>
</evidence>
<organism evidence="1 2">
    <name type="scientific">Saliniramus fredricksonii</name>
    <dbReference type="NCBI Taxonomy" id="1653334"/>
    <lineage>
        <taxon>Bacteria</taxon>
        <taxon>Pseudomonadati</taxon>
        <taxon>Pseudomonadota</taxon>
        <taxon>Alphaproteobacteria</taxon>
        <taxon>Hyphomicrobiales</taxon>
        <taxon>Salinarimonadaceae</taxon>
        <taxon>Saliniramus</taxon>
    </lineage>
</organism>
<dbReference type="AlphaFoldDB" id="A0A0P7X7C9"/>
<protein>
    <submittedName>
        <fullName evidence="1">Uncharacterized protein</fullName>
    </submittedName>
</protein>